<proteinExistence type="predicted"/>
<organism evidence="1 2">
    <name type="scientific">Boeremia exigua</name>
    <dbReference type="NCBI Taxonomy" id="749465"/>
    <lineage>
        <taxon>Eukaryota</taxon>
        <taxon>Fungi</taxon>
        <taxon>Dikarya</taxon>
        <taxon>Ascomycota</taxon>
        <taxon>Pezizomycotina</taxon>
        <taxon>Dothideomycetes</taxon>
        <taxon>Pleosporomycetidae</taxon>
        <taxon>Pleosporales</taxon>
        <taxon>Pleosporineae</taxon>
        <taxon>Didymellaceae</taxon>
        <taxon>Boeremia</taxon>
    </lineage>
</organism>
<sequence length="127" mass="14495">MFVPCMPSRPADIYTIRVTEHEAQTSLTMSLRRLVAAAGGTFMINLIEGSGFMMPTTAPCPLTSYLHGGLLEEGRIHVSRLRLEKEETREMPLEEDSSDTESVEEDENHPGLRMQWNWTELKDEERK</sequence>
<accession>A0ACC2HUT6</accession>
<name>A0ACC2HUT6_9PLEO</name>
<evidence type="ECO:0000313" key="1">
    <source>
        <dbReference type="EMBL" id="KAJ8106849.1"/>
    </source>
</evidence>
<reference evidence="1" key="1">
    <citation type="submission" date="2022-11" db="EMBL/GenBank/DDBJ databases">
        <title>Genome Sequence of Boeremia exigua.</title>
        <authorList>
            <person name="Buettner E."/>
        </authorList>
    </citation>
    <scope>NUCLEOTIDE SEQUENCE</scope>
    <source>
        <strain evidence="1">CU02</strain>
    </source>
</reference>
<dbReference type="Proteomes" id="UP001153331">
    <property type="component" value="Unassembled WGS sequence"/>
</dbReference>
<dbReference type="EMBL" id="JAPHNI010001063">
    <property type="protein sequence ID" value="KAJ8106849.1"/>
    <property type="molecule type" value="Genomic_DNA"/>
</dbReference>
<evidence type="ECO:0000313" key="2">
    <source>
        <dbReference type="Proteomes" id="UP001153331"/>
    </source>
</evidence>
<keyword evidence="2" id="KW-1185">Reference proteome</keyword>
<protein>
    <submittedName>
        <fullName evidence="1">Uncharacterized protein</fullName>
    </submittedName>
</protein>
<comment type="caution">
    <text evidence="1">The sequence shown here is derived from an EMBL/GenBank/DDBJ whole genome shotgun (WGS) entry which is preliminary data.</text>
</comment>
<gene>
    <name evidence="1" type="ORF">OPT61_g9268</name>
</gene>